<protein>
    <submittedName>
        <fullName evidence="7">Threonine/homoserine/homoserine lactone efflux protein</fullName>
    </submittedName>
</protein>
<dbReference type="AlphaFoldDB" id="A0A1K2HIS8"/>
<feature type="transmembrane region" description="Helical" evidence="6">
    <location>
        <begin position="189"/>
        <end position="208"/>
    </location>
</feature>
<feature type="transmembrane region" description="Helical" evidence="6">
    <location>
        <begin position="67"/>
        <end position="88"/>
    </location>
</feature>
<evidence type="ECO:0000313" key="7">
    <source>
        <dbReference type="EMBL" id="SFZ76170.1"/>
    </source>
</evidence>
<reference evidence="7 8" key="1">
    <citation type="submission" date="2016-11" db="EMBL/GenBank/DDBJ databases">
        <authorList>
            <person name="Jaros S."/>
            <person name="Januszkiewicz K."/>
            <person name="Wedrychowicz H."/>
        </authorList>
    </citation>
    <scope>NUCLEOTIDE SEQUENCE [LARGE SCALE GENOMIC DNA]</scope>
    <source>
        <strain evidence="7 8">DSM 18899</strain>
    </source>
</reference>
<evidence type="ECO:0000256" key="1">
    <source>
        <dbReference type="ARBA" id="ARBA00004651"/>
    </source>
</evidence>
<dbReference type="GO" id="GO:0005886">
    <property type="term" value="C:plasma membrane"/>
    <property type="evidence" value="ECO:0007669"/>
    <property type="project" value="UniProtKB-SubCell"/>
</dbReference>
<evidence type="ECO:0000256" key="5">
    <source>
        <dbReference type="ARBA" id="ARBA00023136"/>
    </source>
</evidence>
<keyword evidence="3 6" id="KW-0812">Transmembrane</keyword>
<evidence type="ECO:0000256" key="6">
    <source>
        <dbReference type="SAM" id="Phobius"/>
    </source>
</evidence>
<evidence type="ECO:0000256" key="2">
    <source>
        <dbReference type="ARBA" id="ARBA00022475"/>
    </source>
</evidence>
<keyword evidence="8" id="KW-1185">Reference proteome</keyword>
<accession>A0A1K2HIS8</accession>
<feature type="transmembrane region" description="Helical" evidence="6">
    <location>
        <begin position="6"/>
        <end position="28"/>
    </location>
</feature>
<dbReference type="RefSeq" id="WP_072428402.1">
    <property type="nucleotide sequence ID" value="NZ_FPKR01000006.1"/>
</dbReference>
<comment type="subcellular location">
    <subcellularLocation>
        <location evidence="1">Cell membrane</location>
        <topology evidence="1">Multi-pass membrane protein</topology>
    </subcellularLocation>
</comment>
<gene>
    <name evidence="7" type="ORF">SAMN02745887_01901</name>
</gene>
<evidence type="ECO:0000256" key="3">
    <source>
        <dbReference type="ARBA" id="ARBA00022692"/>
    </source>
</evidence>
<organism evidence="7 8">
    <name type="scientific">Chitinimonas taiwanensis DSM 18899</name>
    <dbReference type="NCBI Taxonomy" id="1121279"/>
    <lineage>
        <taxon>Bacteria</taxon>
        <taxon>Pseudomonadati</taxon>
        <taxon>Pseudomonadota</taxon>
        <taxon>Betaproteobacteria</taxon>
        <taxon>Neisseriales</taxon>
        <taxon>Chitinibacteraceae</taxon>
        <taxon>Chitinimonas</taxon>
    </lineage>
</organism>
<keyword evidence="5 6" id="KW-0472">Membrane</keyword>
<dbReference type="Pfam" id="PF01810">
    <property type="entry name" value="LysE"/>
    <property type="match status" value="1"/>
</dbReference>
<dbReference type="EMBL" id="FPKR01000006">
    <property type="protein sequence ID" value="SFZ76170.1"/>
    <property type="molecule type" value="Genomic_DNA"/>
</dbReference>
<dbReference type="GO" id="GO:0015171">
    <property type="term" value="F:amino acid transmembrane transporter activity"/>
    <property type="evidence" value="ECO:0007669"/>
    <property type="project" value="TreeGrafter"/>
</dbReference>
<dbReference type="PANTHER" id="PTHR30086:SF20">
    <property type="entry name" value="ARGININE EXPORTER PROTEIN ARGO-RELATED"/>
    <property type="match status" value="1"/>
</dbReference>
<feature type="transmembrane region" description="Helical" evidence="6">
    <location>
        <begin position="142"/>
        <end position="168"/>
    </location>
</feature>
<dbReference type="Proteomes" id="UP000186513">
    <property type="component" value="Unassembled WGS sequence"/>
</dbReference>
<keyword evidence="2" id="KW-1003">Cell membrane</keyword>
<dbReference type="PANTHER" id="PTHR30086">
    <property type="entry name" value="ARGININE EXPORTER PROTEIN ARGO"/>
    <property type="match status" value="1"/>
</dbReference>
<sequence length="209" mass="21350">MYSSLFLQAALIGLSIAAPVGPIGLLCIQRTLSQGARIGFASGLGAALADACYGALGAWGMGGLNQALLGLRLPLAWAGCLFLAWLAWQSWRAAPAHQAAQAGTARGWLSAAGSVFLLTLSNPLTILSFLAIFASLNQAGTLAGGAAVLVLGVFCGSAAWWLGLALLLAATRRQLSASWQQRIRQGSGALLLGMAVWQAAKLLAGAPIP</sequence>
<evidence type="ECO:0000313" key="8">
    <source>
        <dbReference type="Proteomes" id="UP000186513"/>
    </source>
</evidence>
<evidence type="ECO:0000256" key="4">
    <source>
        <dbReference type="ARBA" id="ARBA00022989"/>
    </source>
</evidence>
<dbReference type="OrthoDB" id="5638726at2"/>
<proteinExistence type="predicted"/>
<keyword evidence="4 6" id="KW-1133">Transmembrane helix</keyword>
<dbReference type="InterPro" id="IPR001123">
    <property type="entry name" value="LeuE-type"/>
</dbReference>
<name>A0A1K2HIS8_9NEIS</name>
<dbReference type="STRING" id="1121279.SAMN02745887_01901"/>
<feature type="transmembrane region" description="Helical" evidence="6">
    <location>
        <begin position="40"/>
        <end position="61"/>
    </location>
</feature>
<feature type="transmembrane region" description="Helical" evidence="6">
    <location>
        <begin position="108"/>
        <end position="136"/>
    </location>
</feature>